<reference evidence="2 3" key="1">
    <citation type="submission" date="2015-08" db="EMBL/GenBank/DDBJ databases">
        <authorList>
            <person name="Babu N.S."/>
            <person name="Beckwith C.J."/>
            <person name="Beseler K.G."/>
            <person name="Brison A."/>
            <person name="Carone J.V."/>
            <person name="Caskin T.P."/>
            <person name="Diamond M."/>
            <person name="Durham M.E."/>
            <person name="Foxe J.M."/>
            <person name="Go M."/>
            <person name="Henderson B.A."/>
            <person name="Jones I.B."/>
            <person name="McGettigan J.A."/>
            <person name="Micheletti S.J."/>
            <person name="Nasrallah M.E."/>
            <person name="Ortiz D."/>
            <person name="Piller C.R."/>
            <person name="Privatt S.R."/>
            <person name="Schneider S.L."/>
            <person name="Sharp S."/>
            <person name="Smith T.C."/>
            <person name="Stanton J.D."/>
            <person name="Ullery H.E."/>
            <person name="Wilson R.J."/>
            <person name="Serrano M.G."/>
            <person name="Buck G."/>
            <person name="Lee V."/>
            <person name="Wang Y."/>
            <person name="Carvalho R."/>
            <person name="Voegtly L."/>
            <person name="Shi R."/>
            <person name="Duckworth R."/>
            <person name="Johnson A."/>
            <person name="Loviza R."/>
            <person name="Walstead R."/>
            <person name="Shah Z."/>
            <person name="Kiflezghi M."/>
            <person name="Wade K."/>
            <person name="Ball S.L."/>
            <person name="Bradley K.W."/>
            <person name="Asai D.J."/>
            <person name="Bowman C.A."/>
            <person name="Russell D.A."/>
            <person name="Pope W.H."/>
            <person name="Jacobs-Sera D."/>
            <person name="Hendrix R.W."/>
            <person name="Hatfull G.F."/>
        </authorList>
    </citation>
    <scope>NUCLEOTIDE SEQUENCE [LARGE SCALE GENOMIC DNA]</scope>
    <source>
        <strain evidence="2 3">DSM 27648</strain>
    </source>
</reference>
<sequence length="89" mass="10089">MFPPSVSPEWRTFDVDAPRELAVDDHGDNDFTWRVPIVIHLVEAQATSMVCGRSLRPRRSSRAPRRPMEFTPLPLDGTTSRQGRTDLDA</sequence>
<gene>
    <name evidence="2" type="ORF">AKJ09_00310</name>
</gene>
<name>A0A0K1PJQ4_9BACT</name>
<evidence type="ECO:0000256" key="1">
    <source>
        <dbReference type="SAM" id="MobiDB-lite"/>
    </source>
</evidence>
<feature type="compositionally biased region" description="Basic residues" evidence="1">
    <location>
        <begin position="55"/>
        <end position="65"/>
    </location>
</feature>
<evidence type="ECO:0000313" key="2">
    <source>
        <dbReference type="EMBL" id="AKU93646.1"/>
    </source>
</evidence>
<protein>
    <submittedName>
        <fullName evidence="2">Uncharacterized protein</fullName>
    </submittedName>
</protein>
<dbReference type="AlphaFoldDB" id="A0A0K1PJQ4"/>
<dbReference type="Proteomes" id="UP000064967">
    <property type="component" value="Chromosome"/>
</dbReference>
<proteinExistence type="predicted"/>
<organism evidence="2 3">
    <name type="scientific">Labilithrix luteola</name>
    <dbReference type="NCBI Taxonomy" id="1391654"/>
    <lineage>
        <taxon>Bacteria</taxon>
        <taxon>Pseudomonadati</taxon>
        <taxon>Myxococcota</taxon>
        <taxon>Polyangia</taxon>
        <taxon>Polyangiales</taxon>
        <taxon>Labilitrichaceae</taxon>
        <taxon>Labilithrix</taxon>
    </lineage>
</organism>
<dbReference type="KEGG" id="llu:AKJ09_00310"/>
<dbReference type="STRING" id="1391654.AKJ09_00310"/>
<accession>A0A0K1PJQ4</accession>
<evidence type="ECO:0000313" key="3">
    <source>
        <dbReference type="Proteomes" id="UP000064967"/>
    </source>
</evidence>
<dbReference type="EMBL" id="CP012333">
    <property type="protein sequence ID" value="AKU93646.1"/>
    <property type="molecule type" value="Genomic_DNA"/>
</dbReference>
<feature type="region of interest" description="Disordered" evidence="1">
    <location>
        <begin position="51"/>
        <end position="89"/>
    </location>
</feature>
<keyword evidence="3" id="KW-1185">Reference proteome</keyword>